<keyword evidence="1" id="KW-1133">Transmembrane helix</keyword>
<accession>A0A1H9QAS8</accession>
<organism evidence="3 4">
    <name type="scientific">Gracilibacillus ureilyticus</name>
    <dbReference type="NCBI Taxonomy" id="531814"/>
    <lineage>
        <taxon>Bacteria</taxon>
        <taxon>Bacillati</taxon>
        <taxon>Bacillota</taxon>
        <taxon>Bacilli</taxon>
        <taxon>Bacillales</taxon>
        <taxon>Bacillaceae</taxon>
        <taxon>Gracilibacillus</taxon>
    </lineage>
</organism>
<evidence type="ECO:0000256" key="1">
    <source>
        <dbReference type="SAM" id="Phobius"/>
    </source>
</evidence>
<feature type="domain" description="Alpha-galactosidase NEW3" evidence="2">
    <location>
        <begin position="266"/>
        <end position="341"/>
    </location>
</feature>
<gene>
    <name evidence="3" type="ORF">SAMN04487944_106105</name>
</gene>
<evidence type="ECO:0000313" key="3">
    <source>
        <dbReference type="EMBL" id="SER57550.1"/>
    </source>
</evidence>
<dbReference type="PANTHER" id="PTHR39198:SF1">
    <property type="entry name" value="ALPHA-GALACTOSIDASE NEW3 DOMAIN-CONTAINING PROTEIN"/>
    <property type="match status" value="1"/>
</dbReference>
<dbReference type="PANTHER" id="PTHR39198">
    <property type="entry name" value="HYPOTHETICAL MEMBRANE PROTEIN, CONSERVED"/>
    <property type="match status" value="1"/>
</dbReference>
<dbReference type="EMBL" id="FOGL01000006">
    <property type="protein sequence ID" value="SER57550.1"/>
    <property type="molecule type" value="Genomic_DNA"/>
</dbReference>
<evidence type="ECO:0000313" key="4">
    <source>
        <dbReference type="Proteomes" id="UP000199687"/>
    </source>
</evidence>
<reference evidence="3 4" key="1">
    <citation type="submission" date="2016-10" db="EMBL/GenBank/DDBJ databases">
        <authorList>
            <person name="de Groot N.N."/>
        </authorList>
    </citation>
    <scope>NUCLEOTIDE SEQUENCE [LARGE SCALE GENOMIC DNA]</scope>
    <source>
        <strain evidence="3 4">CGMCC 1.7727</strain>
    </source>
</reference>
<name>A0A1H9QAS8_9BACI</name>
<dbReference type="Pfam" id="PF10633">
    <property type="entry name" value="NPCBM_assoc"/>
    <property type="match status" value="2"/>
</dbReference>
<keyword evidence="1" id="KW-0472">Membrane</keyword>
<dbReference type="InterPro" id="IPR018905">
    <property type="entry name" value="A-galactase_NEW3"/>
</dbReference>
<dbReference type="STRING" id="531814.SAMN04487944_106105"/>
<feature type="transmembrane region" description="Helical" evidence="1">
    <location>
        <begin position="360"/>
        <end position="380"/>
    </location>
</feature>
<dbReference type="RefSeq" id="WP_089740345.1">
    <property type="nucleotide sequence ID" value="NZ_FOGL01000006.1"/>
</dbReference>
<sequence length="386" mass="41462">MKRLFITVFTSTFIVLSLFFSGIGLKAAGGLTLFTPYSGLSVTPGETLTYSVTVINSNSSIANVSFDVEGLPENWKYSITAGGKDISQLSIRENSEENVQFEVTVPLEIEKADYNFRLVANGNGDQYAELPFKTTVTEQGTFETELSSEQPNMEGHADATFTYTATLKNRTAEQQTYGLSAAIQDGWGVQFKADGNNVTSVTLEPNGSKDITVDVTPPTNIQADTYQIPIKAATSTTSAETTLEAVITGSYSLSISTPNGNLSTDITAGRSRTIDLVVENTGTTTLNDISISASTPPNWESEFDESSIAVLEAGKSKTIKATLTAPDDAIAGDYVTTFTADSGETSSEADFRLSVKTSTLWGIVSILIILTVIAGLYFIFRKYGRR</sequence>
<dbReference type="Gene3D" id="2.60.40.10">
    <property type="entry name" value="Immunoglobulins"/>
    <property type="match status" value="2"/>
</dbReference>
<keyword evidence="1" id="KW-0812">Transmembrane</keyword>
<dbReference type="Proteomes" id="UP000199687">
    <property type="component" value="Unassembled WGS sequence"/>
</dbReference>
<dbReference type="OrthoDB" id="8631677at2"/>
<protein>
    <submittedName>
        <fullName evidence="3">Uncharacterized membrane protein</fullName>
    </submittedName>
</protein>
<feature type="domain" description="Alpha-galactosidase NEW3" evidence="2">
    <location>
        <begin position="42"/>
        <end position="120"/>
    </location>
</feature>
<keyword evidence="4" id="KW-1185">Reference proteome</keyword>
<dbReference type="InterPro" id="IPR013783">
    <property type="entry name" value="Ig-like_fold"/>
</dbReference>
<proteinExistence type="predicted"/>
<dbReference type="AlphaFoldDB" id="A0A1H9QAS8"/>
<evidence type="ECO:0000259" key="2">
    <source>
        <dbReference type="Pfam" id="PF10633"/>
    </source>
</evidence>